<sequence>MKMKKTKGRKRRREMRQRGLGKLSLVSGPGIVTPCGGSRGTDYFRSFSWSKEERILLWMIDNAAWQRRIGGQKSREKETVGYAAPGSSYEGRMTESRGVLAVRYDRHVHRDNL</sequence>
<protein>
    <submittedName>
        <fullName evidence="2">Uncharacterized protein</fullName>
    </submittedName>
</protein>
<feature type="compositionally biased region" description="Basic residues" evidence="1">
    <location>
        <begin position="1"/>
        <end position="15"/>
    </location>
</feature>
<evidence type="ECO:0000256" key="1">
    <source>
        <dbReference type="SAM" id="MobiDB-lite"/>
    </source>
</evidence>
<reference evidence="2 3" key="1">
    <citation type="submission" date="2016-03" db="EMBL/GenBank/DDBJ databases">
        <title>Cyphomyrmex costatus WGS genome.</title>
        <authorList>
            <person name="Nygaard S."/>
            <person name="Hu H."/>
            <person name="Boomsma J."/>
            <person name="Zhang G."/>
        </authorList>
    </citation>
    <scope>NUCLEOTIDE SEQUENCE [LARGE SCALE GENOMIC DNA]</scope>
    <source>
        <strain evidence="2">MS0001</strain>
        <tissue evidence="2">Whole body</tissue>
    </source>
</reference>
<keyword evidence="3" id="KW-1185">Reference proteome</keyword>
<feature type="region of interest" description="Disordered" evidence="1">
    <location>
        <begin position="1"/>
        <end position="26"/>
    </location>
</feature>
<dbReference type="EMBL" id="KQ977827">
    <property type="protein sequence ID" value="KYM99490.1"/>
    <property type="molecule type" value="Genomic_DNA"/>
</dbReference>
<organism evidence="2 3">
    <name type="scientific">Cyphomyrmex costatus</name>
    <dbReference type="NCBI Taxonomy" id="456900"/>
    <lineage>
        <taxon>Eukaryota</taxon>
        <taxon>Metazoa</taxon>
        <taxon>Ecdysozoa</taxon>
        <taxon>Arthropoda</taxon>
        <taxon>Hexapoda</taxon>
        <taxon>Insecta</taxon>
        <taxon>Pterygota</taxon>
        <taxon>Neoptera</taxon>
        <taxon>Endopterygota</taxon>
        <taxon>Hymenoptera</taxon>
        <taxon>Apocrita</taxon>
        <taxon>Aculeata</taxon>
        <taxon>Formicoidea</taxon>
        <taxon>Formicidae</taxon>
        <taxon>Myrmicinae</taxon>
        <taxon>Cyphomyrmex</taxon>
    </lineage>
</organism>
<proteinExistence type="predicted"/>
<dbReference type="Proteomes" id="UP000078542">
    <property type="component" value="Unassembled WGS sequence"/>
</dbReference>
<evidence type="ECO:0000313" key="2">
    <source>
        <dbReference type="EMBL" id="KYM99490.1"/>
    </source>
</evidence>
<dbReference type="AlphaFoldDB" id="A0A195CFK3"/>
<name>A0A195CFK3_9HYME</name>
<accession>A0A195CFK3</accession>
<evidence type="ECO:0000313" key="3">
    <source>
        <dbReference type="Proteomes" id="UP000078542"/>
    </source>
</evidence>
<gene>
    <name evidence="2" type="ORF">ALC62_09837</name>
</gene>